<dbReference type="EMBL" id="BMLI01000001">
    <property type="protein sequence ID" value="GGM74757.1"/>
    <property type="molecule type" value="Genomic_DNA"/>
</dbReference>
<evidence type="ECO:0000256" key="4">
    <source>
        <dbReference type="ARBA" id="ARBA00022827"/>
    </source>
</evidence>
<organism evidence="8 9">
    <name type="scientific">Dyadobacter beijingensis</name>
    <dbReference type="NCBI Taxonomy" id="365489"/>
    <lineage>
        <taxon>Bacteria</taxon>
        <taxon>Pseudomonadati</taxon>
        <taxon>Bacteroidota</taxon>
        <taxon>Cytophagia</taxon>
        <taxon>Cytophagales</taxon>
        <taxon>Spirosomataceae</taxon>
        <taxon>Dyadobacter</taxon>
    </lineage>
</organism>
<dbReference type="Pfam" id="PF00875">
    <property type="entry name" value="DNA_photolyase"/>
    <property type="match status" value="1"/>
</dbReference>
<dbReference type="Gene3D" id="1.25.40.80">
    <property type="match status" value="1"/>
</dbReference>
<dbReference type="PROSITE" id="PS51645">
    <property type="entry name" value="PHR_CRY_ALPHA_BETA"/>
    <property type="match status" value="1"/>
</dbReference>
<dbReference type="PANTHER" id="PTHR11455:SF9">
    <property type="entry name" value="CRYPTOCHROME CIRCADIAN CLOCK 5 ISOFORM X1"/>
    <property type="match status" value="1"/>
</dbReference>
<dbReference type="PROSITE" id="PS00394">
    <property type="entry name" value="DNA_PHOTOLYASES_1_1"/>
    <property type="match status" value="1"/>
</dbReference>
<comment type="cofactor">
    <cofactor evidence="2">
        <name>FAD</name>
        <dbReference type="ChEBI" id="CHEBI:57692"/>
    </cofactor>
</comment>
<dbReference type="InterPro" id="IPR036155">
    <property type="entry name" value="Crypto/Photolyase_N_sf"/>
</dbReference>
<evidence type="ECO:0000256" key="1">
    <source>
        <dbReference type="ARBA" id="ARBA00001932"/>
    </source>
</evidence>
<dbReference type="InterPro" id="IPR018394">
    <property type="entry name" value="DNA_photolyase_1_CS_C"/>
</dbReference>
<dbReference type="InterPro" id="IPR006050">
    <property type="entry name" value="DNA_photolyase_N"/>
</dbReference>
<evidence type="ECO:0000313" key="9">
    <source>
        <dbReference type="Proteomes" id="UP000632339"/>
    </source>
</evidence>
<reference evidence="9" key="1">
    <citation type="journal article" date="2019" name="Int. J. Syst. Evol. Microbiol.">
        <title>The Global Catalogue of Microorganisms (GCM) 10K type strain sequencing project: providing services to taxonomists for standard genome sequencing and annotation.</title>
        <authorList>
            <consortium name="The Broad Institute Genomics Platform"/>
            <consortium name="The Broad Institute Genome Sequencing Center for Infectious Disease"/>
            <person name="Wu L."/>
            <person name="Ma J."/>
        </authorList>
    </citation>
    <scope>NUCLEOTIDE SEQUENCE [LARGE SCALE GENOMIC DNA]</scope>
    <source>
        <strain evidence="9">CGMCC 1.6375</strain>
    </source>
</reference>
<protein>
    <submittedName>
        <fullName evidence="8">Deoxyribodipyrimidine photo-lyase</fullName>
    </submittedName>
</protein>
<evidence type="ECO:0000256" key="2">
    <source>
        <dbReference type="ARBA" id="ARBA00001974"/>
    </source>
</evidence>
<name>A0ABQ2HBM8_9BACT</name>
<dbReference type="SUPFAM" id="SSF48173">
    <property type="entry name" value="Cryptochrome/photolyase FAD-binding domain"/>
    <property type="match status" value="1"/>
</dbReference>
<keyword evidence="5 6" id="KW-0157">Chromophore</keyword>
<dbReference type="PROSITE" id="PS00691">
    <property type="entry name" value="DNA_PHOTOLYASES_1_2"/>
    <property type="match status" value="1"/>
</dbReference>
<gene>
    <name evidence="8" type="primary">phrB1</name>
    <name evidence="8" type="ORF">GCM10010967_02790</name>
</gene>
<dbReference type="InterPro" id="IPR014729">
    <property type="entry name" value="Rossmann-like_a/b/a_fold"/>
</dbReference>
<comment type="caution">
    <text evidence="8">The sequence shown here is derived from an EMBL/GenBank/DDBJ whole genome shotgun (WGS) entry which is preliminary data.</text>
</comment>
<dbReference type="Pfam" id="PF03441">
    <property type="entry name" value="FAD_binding_7"/>
    <property type="match status" value="1"/>
</dbReference>
<dbReference type="PRINTS" id="PR00147">
    <property type="entry name" value="DNAPHOTLYASE"/>
</dbReference>
<dbReference type="InterPro" id="IPR005101">
    <property type="entry name" value="Cryptochr/Photolyase_FAD-bd"/>
</dbReference>
<dbReference type="Gene3D" id="1.10.579.10">
    <property type="entry name" value="DNA Cyclobutane Dipyrimidine Photolyase, subunit A, domain 3"/>
    <property type="match status" value="1"/>
</dbReference>
<dbReference type="InterPro" id="IPR002081">
    <property type="entry name" value="Cryptochrome/DNA_photolyase_1"/>
</dbReference>
<evidence type="ECO:0000313" key="8">
    <source>
        <dbReference type="EMBL" id="GGM74757.1"/>
    </source>
</evidence>
<keyword evidence="9" id="KW-1185">Reference proteome</keyword>
<dbReference type="RefSeq" id="WP_019941642.1">
    <property type="nucleotide sequence ID" value="NZ_BMLI01000001.1"/>
</dbReference>
<evidence type="ECO:0000256" key="6">
    <source>
        <dbReference type="RuleBase" id="RU004182"/>
    </source>
</evidence>
<dbReference type="InterPro" id="IPR036134">
    <property type="entry name" value="Crypto/Photolyase_FAD-like_sf"/>
</dbReference>
<dbReference type="Proteomes" id="UP000632339">
    <property type="component" value="Unassembled WGS sequence"/>
</dbReference>
<dbReference type="PANTHER" id="PTHR11455">
    <property type="entry name" value="CRYPTOCHROME"/>
    <property type="match status" value="1"/>
</dbReference>
<evidence type="ECO:0000259" key="7">
    <source>
        <dbReference type="PROSITE" id="PS51645"/>
    </source>
</evidence>
<comment type="similarity">
    <text evidence="6">Belongs to the DNA photolyase family.</text>
</comment>
<keyword evidence="4 6" id="KW-0274">FAD</keyword>
<proteinExistence type="inferred from homology"/>
<sequence>MSLKTKEKVAIFWFRRDLRLRDNAGLYYALRSGYPVVPLFIFDRNILDDLEEKKDARLTFIYDTISGIREELQEKNADMLVEYGYPVKIWEKLVEDYDIAEVYTNTDYEVYATQRDKEVYRILKKKDIVFKTCKDQVIFEKQEILSGQGSPYTVFTPYSRAWKDKCNDFYLSSYPNQKYFRHFHHWKGQSTPSLKEMGFEKADYDFPSDNVGDDLLKNYARERDFPAKEATSRIGVHLRFGTVSIRALARDARAHSDTFLNELIWRDFYQQILANFPHVGKGEAFRKAYDLIKWRYDKPDFKKWCEGKTGYPLVDAGMRQLNAIGFMHNRVRMVTASFLSKHLLIDWRWGEAYFAEKLLDYDLAANNGGWQWAAGSGTDAAPYFRIFNPAAQAEKFDPKMEYIKKWVPEFGTDEYPEPMVDHKMARERCLKAYKDALDKADK</sequence>
<comment type="cofactor">
    <cofactor evidence="1">
        <name>(6R)-5,10-methylene-5,6,7,8-tetrahydrofolate</name>
        <dbReference type="ChEBI" id="CHEBI:15636"/>
    </cofactor>
</comment>
<evidence type="ECO:0000256" key="3">
    <source>
        <dbReference type="ARBA" id="ARBA00022630"/>
    </source>
</evidence>
<evidence type="ECO:0000256" key="5">
    <source>
        <dbReference type="ARBA" id="ARBA00022991"/>
    </source>
</evidence>
<dbReference type="Gene3D" id="3.40.50.620">
    <property type="entry name" value="HUPs"/>
    <property type="match status" value="1"/>
</dbReference>
<keyword evidence="3 6" id="KW-0285">Flavoprotein</keyword>
<feature type="domain" description="Photolyase/cryptochrome alpha/beta" evidence="7">
    <location>
        <begin position="8"/>
        <end position="138"/>
    </location>
</feature>
<accession>A0ABQ2HBM8</accession>
<dbReference type="SUPFAM" id="SSF52425">
    <property type="entry name" value="Cryptochrome/photolyase, N-terminal domain"/>
    <property type="match status" value="1"/>
</dbReference>